<sequence>MTTDKDRAATSGPTSEGTTSDVPGDAELARSLDGDFRSEHITVNGLRLHHVAGGSGRPLILLPGFPQTWWEFRKVMPALAAAGRRVIAVDLPGMGGSDKPATGYDKKTIAKVIHDFARALGHDQVDVAGHDIGSIVAFSLAVNHPELVRKVALLDVVHPDESMYQIRMLPTPGFPFHPWWFAFNQVPDLPEKLLAGRTRHLVDWMFDSFLVDRDAVDDFDRAVFAQRLDSPEAIFGAKAYYATFGQDIEDLKTYGKVTAPVLGLVSNLGDGLFAAQMQATLPGQATDVKVVVVPEAGHYFLEEAPRFVVDQFTHFFD</sequence>
<protein>
    <submittedName>
        <fullName evidence="4">Pimeloyl-ACP methyl ester carboxylesterase</fullName>
    </submittedName>
</protein>
<dbReference type="Gene3D" id="3.40.50.1820">
    <property type="entry name" value="alpha/beta hydrolase"/>
    <property type="match status" value="1"/>
</dbReference>
<evidence type="ECO:0000313" key="4">
    <source>
        <dbReference type="EMBL" id="TQM83033.1"/>
    </source>
</evidence>
<keyword evidence="5" id="KW-1185">Reference proteome</keyword>
<dbReference type="PRINTS" id="PR00412">
    <property type="entry name" value="EPOXHYDRLASE"/>
</dbReference>
<evidence type="ECO:0000256" key="1">
    <source>
        <dbReference type="ARBA" id="ARBA00022801"/>
    </source>
</evidence>
<dbReference type="InterPro" id="IPR029058">
    <property type="entry name" value="AB_hydrolase_fold"/>
</dbReference>
<dbReference type="AlphaFoldDB" id="A0A543JJM8"/>
<feature type="compositionally biased region" description="Polar residues" evidence="2">
    <location>
        <begin position="11"/>
        <end position="21"/>
    </location>
</feature>
<dbReference type="Pfam" id="PF00561">
    <property type="entry name" value="Abhydrolase_1"/>
    <property type="match status" value="1"/>
</dbReference>
<comment type="caution">
    <text evidence="4">The sequence shown here is derived from an EMBL/GenBank/DDBJ whole genome shotgun (WGS) entry which is preliminary data.</text>
</comment>
<dbReference type="OrthoDB" id="3507586at2"/>
<evidence type="ECO:0000313" key="5">
    <source>
        <dbReference type="Proteomes" id="UP000316628"/>
    </source>
</evidence>
<dbReference type="GO" id="GO:0016787">
    <property type="term" value="F:hydrolase activity"/>
    <property type="evidence" value="ECO:0007669"/>
    <property type="project" value="UniProtKB-KW"/>
</dbReference>
<gene>
    <name evidence="4" type="ORF">FHX81_5446</name>
</gene>
<reference evidence="4 5" key="1">
    <citation type="submission" date="2019-06" db="EMBL/GenBank/DDBJ databases">
        <title>Sequencing the genomes of 1000 actinobacteria strains.</title>
        <authorList>
            <person name="Klenk H.-P."/>
        </authorList>
    </citation>
    <scope>NUCLEOTIDE SEQUENCE [LARGE SCALE GENOMIC DNA]</scope>
    <source>
        <strain evidence="4 5">DSM 45456</strain>
    </source>
</reference>
<dbReference type="EMBL" id="VFPP01000001">
    <property type="protein sequence ID" value="TQM83033.1"/>
    <property type="molecule type" value="Genomic_DNA"/>
</dbReference>
<feature type="domain" description="AB hydrolase-1" evidence="3">
    <location>
        <begin position="58"/>
        <end position="305"/>
    </location>
</feature>
<dbReference type="InterPro" id="IPR000073">
    <property type="entry name" value="AB_hydrolase_1"/>
</dbReference>
<feature type="region of interest" description="Disordered" evidence="2">
    <location>
        <begin position="1"/>
        <end position="26"/>
    </location>
</feature>
<evidence type="ECO:0000259" key="3">
    <source>
        <dbReference type="Pfam" id="PF00561"/>
    </source>
</evidence>
<dbReference type="SUPFAM" id="SSF53474">
    <property type="entry name" value="alpha/beta-Hydrolases"/>
    <property type="match status" value="1"/>
</dbReference>
<dbReference type="InterPro" id="IPR000639">
    <property type="entry name" value="Epox_hydrolase-like"/>
</dbReference>
<accession>A0A543JJM8</accession>
<dbReference type="RefSeq" id="WP_141980833.1">
    <property type="nucleotide sequence ID" value="NZ_VFPP01000001.1"/>
</dbReference>
<organism evidence="4 5">
    <name type="scientific">Saccharothrix saharensis</name>
    <dbReference type="NCBI Taxonomy" id="571190"/>
    <lineage>
        <taxon>Bacteria</taxon>
        <taxon>Bacillati</taxon>
        <taxon>Actinomycetota</taxon>
        <taxon>Actinomycetes</taxon>
        <taxon>Pseudonocardiales</taxon>
        <taxon>Pseudonocardiaceae</taxon>
        <taxon>Saccharothrix</taxon>
    </lineage>
</organism>
<dbReference type="PRINTS" id="PR00111">
    <property type="entry name" value="ABHYDROLASE"/>
</dbReference>
<dbReference type="Proteomes" id="UP000316628">
    <property type="component" value="Unassembled WGS sequence"/>
</dbReference>
<evidence type="ECO:0000256" key="2">
    <source>
        <dbReference type="SAM" id="MobiDB-lite"/>
    </source>
</evidence>
<name>A0A543JJM8_9PSEU</name>
<proteinExistence type="predicted"/>
<keyword evidence="1" id="KW-0378">Hydrolase</keyword>
<dbReference type="PANTHER" id="PTHR43329">
    <property type="entry name" value="EPOXIDE HYDROLASE"/>
    <property type="match status" value="1"/>
</dbReference>